<comment type="caution">
    <text evidence="2">The sequence shown here is derived from an EMBL/GenBank/DDBJ whole genome shotgun (WGS) entry which is preliminary data.</text>
</comment>
<feature type="region of interest" description="Disordered" evidence="1">
    <location>
        <begin position="133"/>
        <end position="157"/>
    </location>
</feature>
<gene>
    <name evidence="2" type="ORF">NSK_007758</name>
</gene>
<dbReference type="AlphaFoldDB" id="A0A4D9CP15"/>
<sequence length="168" mass="18037">MENLSSLQSTLPPSPPSPSPPCSSPLYFSLSSSAPPSSCLTKAKLLAIYAEVIDTARKLLAPFGFPPALLHHCPSPSFLLSYYQPAFDLLLDVASEMAYEKRGLTEAMVAVAVHGFLEEDKDADVREALEGMQVSDEEAGPDPRPIAPPPRPSSSLGLPAISLRFWTL</sequence>
<protein>
    <submittedName>
        <fullName evidence="2">Uncharacterized protein</fullName>
    </submittedName>
</protein>
<evidence type="ECO:0000313" key="2">
    <source>
        <dbReference type="EMBL" id="TFJ80901.1"/>
    </source>
</evidence>
<name>A0A4D9CP15_9STRA</name>
<evidence type="ECO:0000313" key="3">
    <source>
        <dbReference type="Proteomes" id="UP000355283"/>
    </source>
</evidence>
<proteinExistence type="predicted"/>
<keyword evidence="3" id="KW-1185">Reference proteome</keyword>
<reference evidence="2 3" key="1">
    <citation type="submission" date="2019-01" db="EMBL/GenBank/DDBJ databases">
        <title>Nuclear Genome Assembly of the Microalgal Biofuel strain Nannochloropsis salina CCMP1776.</title>
        <authorList>
            <person name="Hovde B."/>
        </authorList>
    </citation>
    <scope>NUCLEOTIDE SEQUENCE [LARGE SCALE GENOMIC DNA]</scope>
    <source>
        <strain evidence="2 3">CCMP1776</strain>
    </source>
</reference>
<dbReference type="EMBL" id="SDOX01000146">
    <property type="protein sequence ID" value="TFJ80901.1"/>
    <property type="molecule type" value="Genomic_DNA"/>
</dbReference>
<feature type="compositionally biased region" description="Pro residues" evidence="1">
    <location>
        <begin position="142"/>
        <end position="152"/>
    </location>
</feature>
<accession>A0A4D9CP15</accession>
<dbReference type="Proteomes" id="UP000355283">
    <property type="component" value="Unassembled WGS sequence"/>
</dbReference>
<evidence type="ECO:0000256" key="1">
    <source>
        <dbReference type="SAM" id="MobiDB-lite"/>
    </source>
</evidence>
<organism evidence="2 3">
    <name type="scientific">Nannochloropsis salina CCMP1776</name>
    <dbReference type="NCBI Taxonomy" id="1027361"/>
    <lineage>
        <taxon>Eukaryota</taxon>
        <taxon>Sar</taxon>
        <taxon>Stramenopiles</taxon>
        <taxon>Ochrophyta</taxon>
        <taxon>Eustigmatophyceae</taxon>
        <taxon>Eustigmatales</taxon>
        <taxon>Monodopsidaceae</taxon>
        <taxon>Microchloropsis</taxon>
        <taxon>Microchloropsis salina</taxon>
    </lineage>
</organism>